<comment type="subcellular location">
    <subcellularLocation>
        <location evidence="1">Membrane</location>
        <topology evidence="1">Multi-pass membrane protein</topology>
    </subcellularLocation>
</comment>
<accession>A0AAP9RGP2</accession>
<keyword evidence="3 6" id="KW-1133">Transmembrane helix</keyword>
<dbReference type="Proteomes" id="UP000515243">
    <property type="component" value="Chromosome 1"/>
</dbReference>
<evidence type="ECO:0000256" key="4">
    <source>
        <dbReference type="ARBA" id="ARBA00023136"/>
    </source>
</evidence>
<feature type="region of interest" description="Disordered" evidence="5">
    <location>
        <begin position="1"/>
        <end position="37"/>
    </location>
</feature>
<dbReference type="RefSeq" id="WP_002582204.1">
    <property type="nucleotide sequence ID" value="NZ_AP019716.1"/>
</dbReference>
<feature type="transmembrane region" description="Helical" evidence="6">
    <location>
        <begin position="69"/>
        <end position="91"/>
    </location>
</feature>
<dbReference type="GeneID" id="92945527"/>
<dbReference type="AlphaFoldDB" id="A0AAP9RGP2"/>
<dbReference type="KEGG" id="cbut:ATN24_04250"/>
<evidence type="ECO:0000256" key="5">
    <source>
        <dbReference type="SAM" id="MobiDB-lite"/>
    </source>
</evidence>
<sequence>MEKDNVKENETEVNTDEKEENSVELSKEHEENTNNELQDLIEDHEEVDSKENNKPSFGKEIFANLLDQFVILAGSSVILLIADVVMRMFGYQFVRETGILVAVVMCVYFVINCFYVQLMERTKLKNTIAKKILNL</sequence>
<dbReference type="EMBL" id="CP040626">
    <property type="protein sequence ID" value="QMW92259.1"/>
    <property type="molecule type" value="Genomic_DNA"/>
</dbReference>
<keyword evidence="4 6" id="KW-0472">Membrane</keyword>
<dbReference type="InterPro" id="IPR010432">
    <property type="entry name" value="RDD"/>
</dbReference>
<evidence type="ECO:0000256" key="6">
    <source>
        <dbReference type="SAM" id="Phobius"/>
    </source>
</evidence>
<dbReference type="GO" id="GO:0016020">
    <property type="term" value="C:membrane"/>
    <property type="evidence" value="ECO:0007669"/>
    <property type="project" value="UniProtKB-SubCell"/>
</dbReference>
<feature type="compositionally biased region" description="Basic and acidic residues" evidence="5">
    <location>
        <begin position="1"/>
        <end position="10"/>
    </location>
</feature>
<feature type="domain" description="RDD" evidence="7">
    <location>
        <begin position="55"/>
        <end position="135"/>
    </location>
</feature>
<gene>
    <name evidence="8" type="ORF">FF104_15100</name>
</gene>
<name>A0AAP9RGP2_CLOBU</name>
<reference evidence="8 9" key="1">
    <citation type="submission" date="2019-05" db="EMBL/GenBank/DDBJ databases">
        <authorList>
            <person name="Schori C."/>
            <person name="Ahrens C."/>
        </authorList>
    </citation>
    <scope>NUCLEOTIDE SEQUENCE [LARGE SCALE GENOMIC DNA]</scope>
    <source>
        <strain evidence="8 9">DSM 10702</strain>
    </source>
</reference>
<evidence type="ECO:0000256" key="2">
    <source>
        <dbReference type="ARBA" id="ARBA00022692"/>
    </source>
</evidence>
<keyword evidence="2 6" id="KW-0812">Transmembrane</keyword>
<protein>
    <submittedName>
        <fullName evidence="8">RDD family protein</fullName>
    </submittedName>
</protein>
<evidence type="ECO:0000313" key="8">
    <source>
        <dbReference type="EMBL" id="QMW92259.1"/>
    </source>
</evidence>
<proteinExistence type="predicted"/>
<evidence type="ECO:0000259" key="7">
    <source>
        <dbReference type="Pfam" id="PF06271"/>
    </source>
</evidence>
<evidence type="ECO:0000256" key="1">
    <source>
        <dbReference type="ARBA" id="ARBA00004141"/>
    </source>
</evidence>
<evidence type="ECO:0000256" key="3">
    <source>
        <dbReference type="ARBA" id="ARBA00022989"/>
    </source>
</evidence>
<dbReference type="Pfam" id="PF06271">
    <property type="entry name" value="RDD"/>
    <property type="match status" value="1"/>
</dbReference>
<organism evidence="8 9">
    <name type="scientific">Clostridium butyricum</name>
    <dbReference type="NCBI Taxonomy" id="1492"/>
    <lineage>
        <taxon>Bacteria</taxon>
        <taxon>Bacillati</taxon>
        <taxon>Bacillota</taxon>
        <taxon>Clostridia</taxon>
        <taxon>Eubacteriales</taxon>
        <taxon>Clostridiaceae</taxon>
        <taxon>Clostridium</taxon>
    </lineage>
</organism>
<evidence type="ECO:0000313" key="9">
    <source>
        <dbReference type="Proteomes" id="UP000515243"/>
    </source>
</evidence>
<feature type="transmembrane region" description="Helical" evidence="6">
    <location>
        <begin position="97"/>
        <end position="116"/>
    </location>
</feature>